<feature type="compositionally biased region" description="Basic and acidic residues" evidence="1">
    <location>
        <begin position="9"/>
        <end position="18"/>
    </location>
</feature>
<feature type="transmembrane region" description="Helical" evidence="2">
    <location>
        <begin position="266"/>
        <end position="287"/>
    </location>
</feature>
<name>A0AAV6FQT7_9TELE</name>
<dbReference type="GO" id="GO:0005765">
    <property type="term" value="C:lysosomal membrane"/>
    <property type="evidence" value="ECO:0007669"/>
    <property type="project" value="TreeGrafter"/>
</dbReference>
<dbReference type="PANTHER" id="PTHR31004:SF2">
    <property type="entry name" value="TRANSMEMBRANE PROTEIN 79A"/>
    <property type="match status" value="1"/>
</dbReference>
<comment type="caution">
    <text evidence="3">The sequence shown here is derived from an EMBL/GenBank/DDBJ whole genome shotgun (WGS) entry which is preliminary data.</text>
</comment>
<feature type="transmembrane region" description="Helical" evidence="2">
    <location>
        <begin position="151"/>
        <end position="169"/>
    </location>
</feature>
<feature type="transmembrane region" description="Helical" evidence="2">
    <location>
        <begin position="242"/>
        <end position="260"/>
    </location>
</feature>
<keyword evidence="2" id="KW-0472">Membrane</keyword>
<evidence type="ECO:0000256" key="1">
    <source>
        <dbReference type="SAM" id="MobiDB-lite"/>
    </source>
</evidence>
<reference evidence="3" key="1">
    <citation type="submission" date="2020-10" db="EMBL/GenBank/DDBJ databases">
        <title>Chromosome-scale genome assembly of the Allis shad, Alosa alosa.</title>
        <authorList>
            <person name="Margot Z."/>
            <person name="Christophe K."/>
            <person name="Cabau C."/>
            <person name="Louis A."/>
            <person name="Berthelot C."/>
            <person name="Parey E."/>
            <person name="Roest Crollius H."/>
            <person name="Montfort J."/>
            <person name="Robinson-Rechavi M."/>
            <person name="Bucao C."/>
            <person name="Bouchez O."/>
            <person name="Gislard M."/>
            <person name="Lluch J."/>
            <person name="Milhes M."/>
            <person name="Lampietro C."/>
            <person name="Lopez Roques C."/>
            <person name="Donnadieu C."/>
            <person name="Braasch I."/>
            <person name="Desvignes T."/>
            <person name="Postlethwait J."/>
            <person name="Bobe J."/>
            <person name="Guiguen Y."/>
        </authorList>
    </citation>
    <scope>NUCLEOTIDE SEQUENCE</scope>
    <source>
        <strain evidence="3">M-15738</strain>
        <tissue evidence="3">Blood</tissue>
    </source>
</reference>
<accession>A0AAV6FQT7</accession>
<keyword evidence="4" id="KW-1185">Reference proteome</keyword>
<keyword evidence="2" id="KW-1133">Transmembrane helix</keyword>
<dbReference type="EMBL" id="JADWDJ010000020">
    <property type="protein sequence ID" value="KAG5265218.1"/>
    <property type="molecule type" value="Genomic_DNA"/>
</dbReference>
<organism evidence="3 4">
    <name type="scientific">Alosa alosa</name>
    <name type="common">allis shad</name>
    <dbReference type="NCBI Taxonomy" id="278164"/>
    <lineage>
        <taxon>Eukaryota</taxon>
        <taxon>Metazoa</taxon>
        <taxon>Chordata</taxon>
        <taxon>Craniata</taxon>
        <taxon>Vertebrata</taxon>
        <taxon>Euteleostomi</taxon>
        <taxon>Actinopterygii</taxon>
        <taxon>Neopterygii</taxon>
        <taxon>Teleostei</taxon>
        <taxon>Clupei</taxon>
        <taxon>Clupeiformes</taxon>
        <taxon>Clupeoidei</taxon>
        <taxon>Clupeidae</taxon>
        <taxon>Alosa</taxon>
    </lineage>
</organism>
<sequence length="339" mass="37777">MPDFTLPNREPDKKEDRPNTIGMSTVSLSPHSVMQLGGKRSSLLEKTMIQDKGDKLLVDYEVGEEGDITETLGSHRSVMPEKGAYAFNPVVTVMNTDIRQDSPEDLVVSEQSTGIPPLYDVLCNTTEPAHPHHCASEHPQLKAGCGNSMRMGVSMAAAVVILPFLIWAGYELLPFEGPSITSTPFRLVYTLRCAFFATIPIGLGVLVQSVSRLRCSELTPQFEDCCQNRDVAMHWYYVHDSLTLYLLYFLQLGVMSTYIQQDLLKLIPLLTIIFVFGRLIYWVCAAFSSGVRGLGYGLSFFPVLAMLGANIYFIVTSPDTLFNTVPPTAVPPPKVRWWW</sequence>
<dbReference type="GO" id="GO:0045055">
    <property type="term" value="P:regulated exocytosis"/>
    <property type="evidence" value="ECO:0007669"/>
    <property type="project" value="TreeGrafter"/>
</dbReference>
<dbReference type="Proteomes" id="UP000823561">
    <property type="component" value="Chromosome 20"/>
</dbReference>
<feature type="region of interest" description="Disordered" evidence="1">
    <location>
        <begin position="1"/>
        <end position="22"/>
    </location>
</feature>
<feature type="transmembrane region" description="Helical" evidence="2">
    <location>
        <begin position="294"/>
        <end position="315"/>
    </location>
</feature>
<feature type="transmembrane region" description="Helical" evidence="2">
    <location>
        <begin position="189"/>
        <end position="207"/>
    </location>
</feature>
<dbReference type="AlphaFoldDB" id="A0AAV6FQT7"/>
<evidence type="ECO:0000313" key="4">
    <source>
        <dbReference type="Proteomes" id="UP000823561"/>
    </source>
</evidence>
<proteinExistence type="predicted"/>
<keyword evidence="2" id="KW-0812">Transmembrane</keyword>
<evidence type="ECO:0000313" key="3">
    <source>
        <dbReference type="EMBL" id="KAG5265218.1"/>
    </source>
</evidence>
<dbReference type="GO" id="GO:0032588">
    <property type="term" value="C:trans-Golgi network membrane"/>
    <property type="evidence" value="ECO:0007669"/>
    <property type="project" value="TreeGrafter"/>
</dbReference>
<evidence type="ECO:0008006" key="5">
    <source>
        <dbReference type="Google" id="ProtNLM"/>
    </source>
</evidence>
<evidence type="ECO:0000256" key="2">
    <source>
        <dbReference type="SAM" id="Phobius"/>
    </source>
</evidence>
<protein>
    <recommendedName>
        <fullName evidence="5">Transmembrane protein 79</fullName>
    </recommendedName>
</protein>
<gene>
    <name evidence="3" type="ORF">AALO_G00262700</name>
</gene>
<dbReference type="PANTHER" id="PTHR31004">
    <property type="entry name" value="TRANSMEMBRANE PROTEIN 79"/>
    <property type="match status" value="1"/>
</dbReference>